<dbReference type="EMBL" id="JAPFFF010000002">
    <property type="protein sequence ID" value="KAK8896571.1"/>
    <property type="molecule type" value="Genomic_DNA"/>
</dbReference>
<reference evidence="9 10" key="1">
    <citation type="submission" date="2024-04" db="EMBL/GenBank/DDBJ databases">
        <title>Tritrichomonas musculus Genome.</title>
        <authorList>
            <person name="Alves-Ferreira E."/>
            <person name="Grigg M."/>
            <person name="Lorenzi H."/>
            <person name="Galac M."/>
        </authorList>
    </citation>
    <scope>NUCLEOTIDE SEQUENCE [LARGE SCALE GENOMIC DNA]</scope>
    <source>
        <strain evidence="9 10">EAF2021</strain>
    </source>
</reference>
<comment type="caution">
    <text evidence="9">The sequence shown here is derived from an EMBL/GenBank/DDBJ whole genome shotgun (WGS) entry which is preliminary data.</text>
</comment>
<evidence type="ECO:0000256" key="1">
    <source>
        <dbReference type="ARBA" id="ARBA00022679"/>
    </source>
</evidence>
<feature type="compositionally biased region" description="Polar residues" evidence="7">
    <location>
        <begin position="41"/>
        <end position="50"/>
    </location>
</feature>
<feature type="compositionally biased region" description="Acidic residues" evidence="7">
    <location>
        <begin position="53"/>
        <end position="77"/>
    </location>
</feature>
<feature type="domain" description="RING-type" evidence="8">
    <location>
        <begin position="155"/>
        <end position="287"/>
    </location>
</feature>
<gene>
    <name evidence="9" type="ORF">M9Y10_014479</name>
</gene>
<evidence type="ECO:0000256" key="7">
    <source>
        <dbReference type="SAM" id="MobiDB-lite"/>
    </source>
</evidence>
<dbReference type="Proteomes" id="UP001470230">
    <property type="component" value="Unassembled WGS sequence"/>
</dbReference>
<evidence type="ECO:0000313" key="10">
    <source>
        <dbReference type="Proteomes" id="UP001470230"/>
    </source>
</evidence>
<dbReference type="InterPro" id="IPR013083">
    <property type="entry name" value="Znf_RING/FYVE/PHD"/>
</dbReference>
<dbReference type="CDD" id="cd20335">
    <property type="entry name" value="BRcat_RBR"/>
    <property type="match status" value="1"/>
</dbReference>
<keyword evidence="10" id="KW-1185">Reference proteome</keyword>
<evidence type="ECO:0000256" key="4">
    <source>
        <dbReference type="ARBA" id="ARBA00022771"/>
    </source>
</evidence>
<dbReference type="Gene3D" id="3.30.40.10">
    <property type="entry name" value="Zinc/RING finger domain, C3HC4 (zinc finger)"/>
    <property type="match status" value="1"/>
</dbReference>
<protein>
    <recommendedName>
        <fullName evidence="8">RING-type domain-containing protein</fullName>
    </recommendedName>
</protein>
<keyword evidence="5" id="KW-0833">Ubl conjugation pathway</keyword>
<keyword evidence="2" id="KW-0479">Metal-binding</keyword>
<dbReference type="CDD" id="cd16449">
    <property type="entry name" value="RING-HC"/>
    <property type="match status" value="1"/>
</dbReference>
<accession>A0ABR2L0K9</accession>
<dbReference type="InterPro" id="IPR044066">
    <property type="entry name" value="TRIAD_supradom"/>
</dbReference>
<feature type="region of interest" description="Disordered" evidence="7">
    <location>
        <begin position="1"/>
        <end position="81"/>
    </location>
</feature>
<keyword evidence="4" id="KW-0863">Zinc-finger</keyword>
<evidence type="ECO:0000256" key="5">
    <source>
        <dbReference type="ARBA" id="ARBA00022786"/>
    </source>
</evidence>
<keyword evidence="6" id="KW-0862">Zinc</keyword>
<name>A0ABR2L0K9_9EUKA</name>
<sequence length="287" mass="33481">MITDTDHNSSNQGNDFPNDEDTNISYDEEYTNVSYDDEDTNVSYNEEYTNVSYDDEDTDVSYDDEDTDVSYNDEEERNENSDQYCTDVLTLETIQKNIEDQIQNISKLLCISADKSFSLHRKFNWNQNKILEAFCKNTRQFIENYLSELNINKVGRGKCPICYEVNVELHQSPCACIACYDCWKKEIEIQLDNIETSIKPVVCRFDNCGHEIMISDIEKFCGKQKTEKYKKSIIERYISDDPNLIKCSTPNCPNILRIDPSNPDKLIHCHLCGNIFNMKRTVVFLIW</sequence>
<feature type="compositionally biased region" description="Acidic residues" evidence="7">
    <location>
        <begin position="17"/>
        <end position="40"/>
    </location>
</feature>
<evidence type="ECO:0000313" key="9">
    <source>
        <dbReference type="EMBL" id="KAK8896571.1"/>
    </source>
</evidence>
<dbReference type="InterPro" id="IPR002867">
    <property type="entry name" value="IBR_dom"/>
</dbReference>
<dbReference type="Pfam" id="PF01485">
    <property type="entry name" value="IBR"/>
    <property type="match status" value="1"/>
</dbReference>
<proteinExistence type="predicted"/>
<evidence type="ECO:0000259" key="8">
    <source>
        <dbReference type="PROSITE" id="PS51873"/>
    </source>
</evidence>
<evidence type="ECO:0000256" key="3">
    <source>
        <dbReference type="ARBA" id="ARBA00022737"/>
    </source>
</evidence>
<evidence type="ECO:0000256" key="6">
    <source>
        <dbReference type="ARBA" id="ARBA00022833"/>
    </source>
</evidence>
<keyword evidence="3" id="KW-0677">Repeat</keyword>
<organism evidence="9 10">
    <name type="scientific">Tritrichomonas musculus</name>
    <dbReference type="NCBI Taxonomy" id="1915356"/>
    <lineage>
        <taxon>Eukaryota</taxon>
        <taxon>Metamonada</taxon>
        <taxon>Parabasalia</taxon>
        <taxon>Tritrichomonadida</taxon>
        <taxon>Tritrichomonadidae</taxon>
        <taxon>Tritrichomonas</taxon>
    </lineage>
</organism>
<evidence type="ECO:0000256" key="2">
    <source>
        <dbReference type="ARBA" id="ARBA00022723"/>
    </source>
</evidence>
<keyword evidence="1" id="KW-0808">Transferase</keyword>
<dbReference type="PROSITE" id="PS51873">
    <property type="entry name" value="TRIAD"/>
    <property type="match status" value="1"/>
</dbReference>